<dbReference type="Proteomes" id="UP000050996">
    <property type="component" value="Unassembled WGS sequence"/>
</dbReference>
<feature type="coiled-coil region" evidence="1">
    <location>
        <begin position="688"/>
        <end position="767"/>
    </location>
</feature>
<dbReference type="PANTHER" id="PTHR41259:SF1">
    <property type="entry name" value="DOUBLE-STRAND BREAK REPAIR RAD50 ATPASE, PUTATIVE-RELATED"/>
    <property type="match status" value="1"/>
</dbReference>
<evidence type="ECO:0000256" key="2">
    <source>
        <dbReference type="SAM" id="Phobius"/>
    </source>
</evidence>
<name>A0A0Q3VH00_9BACI</name>
<feature type="transmembrane region" description="Helical" evidence="2">
    <location>
        <begin position="476"/>
        <end position="494"/>
    </location>
</feature>
<proteinExistence type="predicted"/>
<feature type="coiled-coil region" evidence="1">
    <location>
        <begin position="328"/>
        <end position="419"/>
    </location>
</feature>
<dbReference type="EMBL" id="LJIX01000006">
    <property type="protein sequence ID" value="KQL18575.1"/>
    <property type="molecule type" value="Genomic_DNA"/>
</dbReference>
<dbReference type="InterPro" id="IPR027417">
    <property type="entry name" value="P-loop_NTPase"/>
</dbReference>
<reference evidence="4 5" key="1">
    <citation type="submission" date="2015-09" db="EMBL/GenBank/DDBJ databases">
        <title>Genome sequencing project for genomic taxonomy and phylogenomics of Bacillus-like bacteria.</title>
        <authorList>
            <person name="Liu B."/>
            <person name="Wang J."/>
            <person name="Zhu Y."/>
            <person name="Liu G."/>
            <person name="Chen Q."/>
            <person name="Chen Z."/>
            <person name="Lan J."/>
            <person name="Che J."/>
            <person name="Ge C."/>
            <person name="Shi H."/>
            <person name="Pan Z."/>
            <person name="Liu X."/>
        </authorList>
    </citation>
    <scope>NUCLEOTIDE SEQUENCE [LARGE SCALE GENOMIC DNA]</scope>
    <source>
        <strain evidence="4 5">FJAT-18043</strain>
    </source>
</reference>
<organism evidence="4 5">
    <name type="scientific">Cytobacillus solani</name>
    <dbReference type="NCBI Taxonomy" id="1637975"/>
    <lineage>
        <taxon>Bacteria</taxon>
        <taxon>Bacillati</taxon>
        <taxon>Bacillota</taxon>
        <taxon>Bacilli</taxon>
        <taxon>Bacillales</taxon>
        <taxon>Bacillaceae</taxon>
        <taxon>Cytobacillus</taxon>
    </lineage>
</organism>
<dbReference type="AlphaFoldDB" id="A0A0Q3VH00"/>
<dbReference type="SUPFAM" id="SSF52540">
    <property type="entry name" value="P-loop containing nucleoside triphosphate hydrolases"/>
    <property type="match status" value="1"/>
</dbReference>
<dbReference type="InterPro" id="IPR038734">
    <property type="entry name" value="YhaN_AAA"/>
</dbReference>
<keyword evidence="2" id="KW-1133">Transmembrane helix</keyword>
<evidence type="ECO:0000313" key="5">
    <source>
        <dbReference type="Proteomes" id="UP000050996"/>
    </source>
</evidence>
<dbReference type="PANTHER" id="PTHR41259">
    <property type="entry name" value="DOUBLE-STRAND BREAK REPAIR RAD50 ATPASE, PUTATIVE-RELATED"/>
    <property type="match status" value="1"/>
</dbReference>
<keyword evidence="1" id="KW-0175">Coiled coil</keyword>
<feature type="domain" description="YhaN AAA" evidence="3">
    <location>
        <begin position="1"/>
        <end position="207"/>
    </location>
</feature>
<keyword evidence="2" id="KW-0812">Transmembrane</keyword>
<dbReference type="Gene3D" id="3.40.50.300">
    <property type="entry name" value="P-loop containing nucleotide triphosphate hydrolases"/>
    <property type="match status" value="2"/>
</dbReference>
<keyword evidence="5" id="KW-1185">Reference proteome</keyword>
<evidence type="ECO:0000313" key="4">
    <source>
        <dbReference type="EMBL" id="KQL18575.1"/>
    </source>
</evidence>
<evidence type="ECO:0000256" key="1">
    <source>
        <dbReference type="SAM" id="Coils"/>
    </source>
</evidence>
<accession>A0A0Q3VH00</accession>
<dbReference type="STRING" id="1637975.AN957_08345"/>
<dbReference type="PATRIC" id="fig|1637975.4.peg.1418"/>
<comment type="caution">
    <text evidence="4">The sequence shown here is derived from an EMBL/GenBank/DDBJ whole genome shotgun (WGS) entry which is preliminary data.</text>
</comment>
<dbReference type="Pfam" id="PF13514">
    <property type="entry name" value="AAA_27"/>
    <property type="match status" value="1"/>
</dbReference>
<sequence>MKITDIHIYGYGKLSSLKISNFNEFQVIYGENEAGKSTIMSFIHSILFGFPTKQQSELRYEPKDGSKYGGQLTAIFPTHGKVVIERVKGKATGDVRVTLEDGMLGEEELLRELLSNVDKALYQSIFSFNVHGLQNIHQLKGEDLGRFLFSAGTLGTDQLIQAENILLKELDSRFKPNGIKPTINVKLKELKQLHQELKKAEQQNEQYWTFLKEKVELEEQITASHEELLLVQDKKTRLEEWRHIQPLKMEEQQIEEELKTFEEIHFPIDGLTRMDRLEQMIKPLEGQMASLVQRKNSLTIELENSKPNEAIINKEPEITAAVEGLPLLEKLNQEKEELTVKLQELTQAELSVKEKLHLPIQEDELLSINTSVFMKEKITHTQEQYRRVKAKKQDLDERFNEGRQLLEETEEKIKSLEHRRLPAAVRIDLEKKIKDTNQREIIEYERTQIEERLAFLQLAEKKEIEKTRRKKAQDRIQLILFSILFMILVVLGIVNTEWSLVVAGMLGMIVTLYLHYKKITKSNGNFFTDEMKTLKEKKRQLIQKLNDHDDHEMSANKMKLENDREIVEQLRHYQLLWEQGNEQYERIIAAFESWEKAKLEAERRMIELGEELFLPRDIALNYLADAFQLIEQLKKLYRERKNILERSETVSKRIAEMNEGISSLSDAYLQTPPSNIQETAYLLRKLLKEETEKQIKQSEKQSKLSELEEEYERKKIELDHFLMEQQNLLQLAQAENMENFREIGQLAEKKEKLNEKLNNVASQLKRSSFNGEEIETYMSVTNIDSTIQMHTVRMKELKEIMPILQQGLAERKYEIQVIEEGGTYAELLHKYKQMKAELEEDAKEWAKYAIAKEILDKTVERFKTERMPRMLKKAEEFLACLTDGKYTRLYPKKDSSGFLIESSNQQLFEANEVSQATMEQIYVAFRLSLALTIYEKLPFPIIIDDSFVNFDHVRTEKIMSLLKSIENRQILFFTCHKHMLPYFSQSQILNVNNTASLLV</sequence>
<protein>
    <recommendedName>
        <fullName evidence="3">YhaN AAA domain-containing protein</fullName>
    </recommendedName>
</protein>
<gene>
    <name evidence="4" type="ORF">AN957_08345</name>
</gene>
<keyword evidence="2" id="KW-0472">Membrane</keyword>
<evidence type="ECO:0000259" key="3">
    <source>
        <dbReference type="Pfam" id="PF13514"/>
    </source>
</evidence>
<dbReference type="RefSeq" id="WP_056683408.1">
    <property type="nucleotide sequence ID" value="NZ_CP085712.1"/>
</dbReference>